<evidence type="ECO:0000313" key="2">
    <source>
        <dbReference type="EMBL" id="NGO79138.1"/>
    </source>
</evidence>
<sequence>MAYDIDKVQQELTAFVTTAAEGFRIPGAAAGLLVDGHEVHASYGVTSIEHPRPVDENTLFALASTSKPFTATAVMRLVAQGKVELAAPVRRYVPELRLVDEEQAARITVLQLLNHTAGLDWGIINTGESDDLLFLPGYVAKMAELPLICKPGERASYSQAGYNLLGLIVERVTGQGFEQAMRALVFEPLGLRDTVYGLDEVLIRKSAVGHNRDEDGVQHPATPWKAFREGDRANNPGGGLVSTVSDVLRWSRLHLSDGEGLLKPEELRRMREQTVAVRASSMGDGIGIGWYLRTVDGVLTAGHGGSGNGQFAEHLLVPERNFAVVVLANGGPDGYTFGQQVSSWALEHLLGLAEPPRQVLPYDDALARELAGRYANDVMNVDIVADGGRLTLAVEIKPEIRAVSGDDLPPDLAAARIALLAGREDEYRVTDGALAGQLGYFSRDADGAVTGVDLAGRIYARQ</sequence>
<dbReference type="RefSeq" id="WP_165334584.1">
    <property type="nucleotide sequence ID" value="NZ_JAAKZW010000134.1"/>
</dbReference>
<proteinExistence type="predicted"/>
<dbReference type="Pfam" id="PF00144">
    <property type="entry name" value="Beta-lactamase"/>
    <property type="match status" value="1"/>
</dbReference>
<dbReference type="PANTHER" id="PTHR43283:SF3">
    <property type="entry name" value="BETA-LACTAMASE FAMILY PROTEIN (AFU_ORTHOLOGUE AFUA_5G07500)"/>
    <property type="match status" value="1"/>
</dbReference>
<keyword evidence="3" id="KW-1185">Reference proteome</keyword>
<dbReference type="AlphaFoldDB" id="A0A6G4XNX8"/>
<name>A0A6G4XNX8_9ACTN</name>
<evidence type="ECO:0000313" key="3">
    <source>
        <dbReference type="Proteomes" id="UP000481109"/>
    </source>
</evidence>
<protein>
    <submittedName>
        <fullName evidence="2">Beta-lactamase family protein</fullName>
    </submittedName>
</protein>
<dbReference type="Gene3D" id="3.40.710.10">
    <property type="entry name" value="DD-peptidase/beta-lactamase superfamily"/>
    <property type="match status" value="1"/>
</dbReference>
<dbReference type="InterPro" id="IPR050789">
    <property type="entry name" value="Diverse_Enzym_Activities"/>
</dbReference>
<reference evidence="2 3" key="1">
    <citation type="submission" date="2020-02" db="EMBL/GenBank/DDBJ databases">
        <title>Whole-genome analyses of novel actinobacteria.</title>
        <authorList>
            <person name="Sahin N."/>
            <person name="Tokatli A."/>
        </authorList>
    </citation>
    <scope>NUCLEOTIDE SEQUENCE [LARGE SCALE GENOMIC DNA]</scope>
    <source>
        <strain evidence="2 3">YC504</strain>
    </source>
</reference>
<accession>A0A6G4XNX8</accession>
<dbReference type="InterPro" id="IPR001466">
    <property type="entry name" value="Beta-lactam-related"/>
</dbReference>
<evidence type="ECO:0000259" key="1">
    <source>
        <dbReference type="Pfam" id="PF00144"/>
    </source>
</evidence>
<dbReference type="Proteomes" id="UP000481109">
    <property type="component" value="Unassembled WGS sequence"/>
</dbReference>
<organism evidence="2 3">
    <name type="scientific">Streptomyces mesophilus</name>
    <dbReference type="NCBI Taxonomy" id="1775132"/>
    <lineage>
        <taxon>Bacteria</taxon>
        <taxon>Bacillati</taxon>
        <taxon>Actinomycetota</taxon>
        <taxon>Actinomycetes</taxon>
        <taxon>Kitasatosporales</taxon>
        <taxon>Streptomycetaceae</taxon>
        <taxon>Streptomyces</taxon>
    </lineage>
</organism>
<dbReference type="PANTHER" id="PTHR43283">
    <property type="entry name" value="BETA-LACTAMASE-RELATED"/>
    <property type="match status" value="1"/>
</dbReference>
<dbReference type="SUPFAM" id="SSF56601">
    <property type="entry name" value="beta-lactamase/transpeptidase-like"/>
    <property type="match status" value="1"/>
</dbReference>
<dbReference type="EMBL" id="JAAKZW010000134">
    <property type="protein sequence ID" value="NGO79138.1"/>
    <property type="molecule type" value="Genomic_DNA"/>
</dbReference>
<gene>
    <name evidence="2" type="ORF">G6045_26300</name>
</gene>
<dbReference type="InterPro" id="IPR012338">
    <property type="entry name" value="Beta-lactam/transpept-like"/>
</dbReference>
<feature type="domain" description="Beta-lactamase-related" evidence="1">
    <location>
        <begin position="19"/>
        <end position="332"/>
    </location>
</feature>
<comment type="caution">
    <text evidence="2">The sequence shown here is derived from an EMBL/GenBank/DDBJ whole genome shotgun (WGS) entry which is preliminary data.</text>
</comment>